<dbReference type="PIRSF" id="PIRSF004553">
    <property type="entry name" value="CHP00095"/>
    <property type="match status" value="1"/>
</dbReference>
<dbReference type="InterPro" id="IPR002052">
    <property type="entry name" value="DNA_methylase_N6_adenine_CS"/>
</dbReference>
<proteinExistence type="predicted"/>
<dbReference type="PANTHER" id="PTHR43542">
    <property type="entry name" value="METHYLTRANSFERASE"/>
    <property type="match status" value="1"/>
</dbReference>
<sequence length="179" mass="20015">MRIISGIAKGHTLKAPKGVTTRPTLDRVRESIFNVVANYGIPGKRILDLFSGTGAMALEALSRGASHAIAVDRVTKPLIIENAKHCHLEDRLHVVSCSLARVSQFLEGQQFDYIFSDPPYEKNYINATIEMVVGCNILALDGMLILERHEKEIPILPEDWVCIKEQKFGYTMVSYCVKK</sequence>
<dbReference type="PANTHER" id="PTHR43542:SF1">
    <property type="entry name" value="METHYLTRANSFERASE"/>
    <property type="match status" value="1"/>
</dbReference>
<dbReference type="RefSeq" id="WP_028257462.1">
    <property type="nucleotide sequence ID" value="NZ_JRNT01000009.1"/>
</dbReference>
<dbReference type="CDD" id="cd02440">
    <property type="entry name" value="AdoMet_MTases"/>
    <property type="match status" value="1"/>
</dbReference>
<dbReference type="InterPro" id="IPR029063">
    <property type="entry name" value="SAM-dependent_MTases_sf"/>
</dbReference>
<keyword evidence="4" id="KW-1185">Reference proteome</keyword>
<evidence type="ECO:0000313" key="3">
    <source>
        <dbReference type="EMBL" id="KGF47472.1"/>
    </source>
</evidence>
<name>A0A096BXK4_9FIRM</name>
<evidence type="ECO:0000256" key="2">
    <source>
        <dbReference type="ARBA" id="ARBA00022679"/>
    </source>
</evidence>
<gene>
    <name evidence="3" type="ORF">HMPREF0872_04735</name>
</gene>
<keyword evidence="2 3" id="KW-0808">Transferase</keyword>
<dbReference type="InterPro" id="IPR004398">
    <property type="entry name" value="RNA_MeTrfase_RsmD"/>
</dbReference>
<dbReference type="GO" id="GO:0008168">
    <property type="term" value="F:methyltransferase activity"/>
    <property type="evidence" value="ECO:0007669"/>
    <property type="project" value="UniProtKB-KW"/>
</dbReference>
<dbReference type="eggNOG" id="COG0742">
    <property type="taxonomic scope" value="Bacteria"/>
</dbReference>
<dbReference type="GO" id="GO:0031167">
    <property type="term" value="P:rRNA methylation"/>
    <property type="evidence" value="ECO:0007669"/>
    <property type="project" value="InterPro"/>
</dbReference>
<dbReference type="PROSITE" id="PS00092">
    <property type="entry name" value="N6_MTASE"/>
    <property type="match status" value="1"/>
</dbReference>
<evidence type="ECO:0000313" key="4">
    <source>
        <dbReference type="Proteomes" id="UP000029628"/>
    </source>
</evidence>
<dbReference type="NCBIfam" id="TIGR00095">
    <property type="entry name" value="16S rRNA (guanine(966)-N(2))-methyltransferase RsmD"/>
    <property type="match status" value="1"/>
</dbReference>
<keyword evidence="1 3" id="KW-0489">Methyltransferase</keyword>
<dbReference type="Proteomes" id="UP000029628">
    <property type="component" value="Unassembled WGS sequence"/>
</dbReference>
<dbReference type="EMBL" id="JRNT01000009">
    <property type="protein sequence ID" value="KGF47472.1"/>
    <property type="molecule type" value="Genomic_DNA"/>
</dbReference>
<evidence type="ECO:0000256" key="1">
    <source>
        <dbReference type="ARBA" id="ARBA00022603"/>
    </source>
</evidence>
<accession>A0A096BXK4</accession>
<dbReference type="Gene3D" id="3.40.50.150">
    <property type="entry name" value="Vaccinia Virus protein VP39"/>
    <property type="match status" value="1"/>
</dbReference>
<dbReference type="AlphaFoldDB" id="A0A096BXK4"/>
<dbReference type="SUPFAM" id="SSF53335">
    <property type="entry name" value="S-adenosyl-L-methionine-dependent methyltransferases"/>
    <property type="match status" value="1"/>
</dbReference>
<dbReference type="Pfam" id="PF03602">
    <property type="entry name" value="Cons_hypoth95"/>
    <property type="match status" value="1"/>
</dbReference>
<reference evidence="3 4" key="1">
    <citation type="submission" date="2014-07" db="EMBL/GenBank/DDBJ databases">
        <authorList>
            <person name="McCorrison J."/>
            <person name="Sanka R."/>
            <person name="Torralba M."/>
            <person name="Gillis M."/>
            <person name="Haft D.H."/>
            <person name="Methe B."/>
            <person name="Sutton G."/>
            <person name="Nelson K.E."/>
        </authorList>
    </citation>
    <scope>NUCLEOTIDE SEQUENCE [LARGE SCALE GENOMIC DNA]</scope>
    <source>
        <strain evidence="3 4">DNF00314</strain>
    </source>
</reference>
<comment type="caution">
    <text evidence="3">The sequence shown here is derived from an EMBL/GenBank/DDBJ whole genome shotgun (WGS) entry which is preliminary data.</text>
</comment>
<dbReference type="GO" id="GO:0003676">
    <property type="term" value="F:nucleic acid binding"/>
    <property type="evidence" value="ECO:0007669"/>
    <property type="project" value="InterPro"/>
</dbReference>
<organism evidence="3 4">
    <name type="scientific">Veillonella montpellierensis DNF00314</name>
    <dbReference type="NCBI Taxonomy" id="1401067"/>
    <lineage>
        <taxon>Bacteria</taxon>
        <taxon>Bacillati</taxon>
        <taxon>Bacillota</taxon>
        <taxon>Negativicutes</taxon>
        <taxon>Veillonellales</taxon>
        <taxon>Veillonellaceae</taxon>
        <taxon>Veillonella</taxon>
    </lineage>
</organism>
<protein>
    <submittedName>
        <fullName evidence="3">RNA methyltransferase</fullName>
    </submittedName>
</protein>